<accession>A0A7Y6MAC6</accession>
<gene>
    <name evidence="2" type="ORF">HT134_05325</name>
</gene>
<evidence type="ECO:0000256" key="1">
    <source>
        <dbReference type="SAM" id="Phobius"/>
    </source>
</evidence>
<reference evidence="2 3" key="1">
    <citation type="submission" date="2020-06" db="EMBL/GenBank/DDBJ databases">
        <authorList>
            <person name="Chanama M."/>
        </authorList>
    </citation>
    <scope>NUCLEOTIDE SEQUENCE [LARGE SCALE GENOMIC DNA]</scope>
    <source>
        <strain evidence="2 3">TBRC6557</strain>
    </source>
</reference>
<proteinExistence type="predicted"/>
<dbReference type="Proteomes" id="UP000546126">
    <property type="component" value="Unassembled WGS sequence"/>
</dbReference>
<feature type="transmembrane region" description="Helical" evidence="1">
    <location>
        <begin position="148"/>
        <end position="170"/>
    </location>
</feature>
<feature type="transmembrane region" description="Helical" evidence="1">
    <location>
        <begin position="56"/>
        <end position="81"/>
    </location>
</feature>
<feature type="transmembrane region" description="Helical" evidence="1">
    <location>
        <begin position="318"/>
        <end position="336"/>
    </location>
</feature>
<dbReference type="EMBL" id="JABWGO010000001">
    <property type="protein sequence ID" value="NUW39556.1"/>
    <property type="molecule type" value="Genomic_DNA"/>
</dbReference>
<dbReference type="RefSeq" id="WP_175599082.1">
    <property type="nucleotide sequence ID" value="NZ_JABWGO010000001.1"/>
</dbReference>
<sequence length="341" mass="36105">MIWLTWRQFRTQAATVAAALVVVAAILAITGPRLAVLSSAGANPFLTRVSAADSVLYYGSTALVHLLPAAIGVFWGAPLVTRELELGTHRLVWNQSITRTRWLATKLGIAGLAAMAASGLLSLAVTWWAGPIDAAAGASGGESFPALISPLIFGARGIVPIGYAAFAFILGVTIGLLARRTVAAMAITLAVFAAVQFAVPFAVRSHIIPAAEQTVTIGRTNVQSFRANNSGQPQELTVAGPPGAWVLSNETIDSTGHAVAVLPAWTADCMPPPPGQARSRPNAPAAQACFAKFADLGYRQRVTYQPADRFWVLQGVETTLFLALSALLARLCFWWTRHRLT</sequence>
<feature type="transmembrane region" description="Helical" evidence="1">
    <location>
        <begin position="182"/>
        <end position="203"/>
    </location>
</feature>
<evidence type="ECO:0000313" key="2">
    <source>
        <dbReference type="EMBL" id="NUW39556.1"/>
    </source>
</evidence>
<name>A0A7Y6MAC6_9ACTN</name>
<keyword evidence="1" id="KW-1133">Transmembrane helix</keyword>
<keyword evidence="1" id="KW-0812">Transmembrane</keyword>
<organism evidence="2 3">
    <name type="scientific">Nonomuraea rhodomycinica</name>
    <dbReference type="NCBI Taxonomy" id="1712872"/>
    <lineage>
        <taxon>Bacteria</taxon>
        <taxon>Bacillati</taxon>
        <taxon>Actinomycetota</taxon>
        <taxon>Actinomycetes</taxon>
        <taxon>Streptosporangiales</taxon>
        <taxon>Streptosporangiaceae</taxon>
        <taxon>Nonomuraea</taxon>
    </lineage>
</organism>
<evidence type="ECO:0000313" key="3">
    <source>
        <dbReference type="Proteomes" id="UP000546126"/>
    </source>
</evidence>
<feature type="transmembrane region" description="Helical" evidence="1">
    <location>
        <begin position="102"/>
        <end position="128"/>
    </location>
</feature>
<keyword evidence="3" id="KW-1185">Reference proteome</keyword>
<keyword evidence="1" id="KW-0472">Membrane</keyword>
<protein>
    <submittedName>
        <fullName evidence="2">Transporter</fullName>
    </submittedName>
</protein>
<comment type="caution">
    <text evidence="2">The sequence shown here is derived from an EMBL/GenBank/DDBJ whole genome shotgun (WGS) entry which is preliminary data.</text>
</comment>
<dbReference type="AlphaFoldDB" id="A0A7Y6MAC6"/>